<dbReference type="GO" id="GO:0030620">
    <property type="term" value="F:U2 snRNA binding"/>
    <property type="evidence" value="ECO:0007669"/>
    <property type="project" value="TreeGrafter"/>
</dbReference>
<evidence type="ECO:0000259" key="2">
    <source>
        <dbReference type="Pfam" id="PF15862"/>
    </source>
</evidence>
<protein>
    <submittedName>
        <fullName evidence="4">Uncharacterized protein LOC117639151</fullName>
    </submittedName>
</protein>
<organism evidence="4">
    <name type="scientific">Thrips palmi</name>
    <name type="common">Melon thrips</name>
    <dbReference type="NCBI Taxonomy" id="161013"/>
    <lineage>
        <taxon>Eukaryota</taxon>
        <taxon>Metazoa</taxon>
        <taxon>Ecdysozoa</taxon>
        <taxon>Arthropoda</taxon>
        <taxon>Hexapoda</taxon>
        <taxon>Insecta</taxon>
        <taxon>Pterygota</taxon>
        <taxon>Neoptera</taxon>
        <taxon>Paraneoptera</taxon>
        <taxon>Thysanoptera</taxon>
        <taxon>Terebrantia</taxon>
        <taxon>Thripoidea</taxon>
        <taxon>Thripidae</taxon>
        <taxon>Thrips</taxon>
    </lineage>
</organism>
<dbReference type="InterPro" id="IPR024822">
    <property type="entry name" value="Coilin"/>
</dbReference>
<dbReference type="GO" id="GO:0015030">
    <property type="term" value="C:Cajal body"/>
    <property type="evidence" value="ECO:0007669"/>
    <property type="project" value="TreeGrafter"/>
</dbReference>
<dbReference type="InterPro" id="IPR031722">
    <property type="entry name" value="Coilin_N"/>
</dbReference>
<dbReference type="KEGG" id="tpal:117639151"/>
<evidence type="ECO:0000313" key="3">
    <source>
        <dbReference type="Proteomes" id="UP000515158"/>
    </source>
</evidence>
<evidence type="ECO:0000256" key="1">
    <source>
        <dbReference type="SAM" id="MobiDB-lite"/>
    </source>
</evidence>
<dbReference type="Proteomes" id="UP000515158">
    <property type="component" value="Unplaced"/>
</dbReference>
<feature type="region of interest" description="Disordered" evidence="1">
    <location>
        <begin position="170"/>
        <end position="226"/>
    </location>
</feature>
<gene>
    <name evidence="4" type="primary">LOC117639151</name>
</gene>
<dbReference type="GO" id="GO:0030619">
    <property type="term" value="F:U1 snRNA binding"/>
    <property type="evidence" value="ECO:0007669"/>
    <property type="project" value="TreeGrafter"/>
</dbReference>
<feature type="region of interest" description="Disordered" evidence="1">
    <location>
        <begin position="291"/>
        <end position="327"/>
    </location>
</feature>
<dbReference type="GeneID" id="117639151"/>
<sequence>MNGSRIWVDLSALFSCSRKQSCIFVDHEKFRTVGDVEEHICRLFSLKQAIHIQNDGWLLPSSESSLLLRDNDIVSVVPEDAPKISQIIDKTKDALSALKSTDLKDLCKPPSKPVVSKTDMVPPKSVVTNGHGPVIVKDNGATSLKSSIKNPFAVGQPPSLEATKNPVVEQPEQNGEANETLSTPPVLEGNETASEIGSESKKRKRIRRRKKKSATDTTVDENTKETKRSQYIQNKFLQSISYTLSTVMGNNTPADVNTSLTSNKKRKHIFFDDPEEKVTKKILTLEDTKVVERPPIAEEPEDVKISSTEEPTSSSHQNDESQILPSISSPALDDGALGLAKLMSLSKQKSPAVFERKKAEKVKINEEDTTVIPQQKTIKLTPLNDLPVKETIIQFQILKMCNYSPVVSAPIKARVISPDAANKQIYVQILEGLDELQTEKGKFSLDLDECLNDDVSSGEYLYLDWQELLEPKAVNYV</sequence>
<dbReference type="Pfam" id="PF15862">
    <property type="entry name" value="Coilin_N"/>
    <property type="match status" value="1"/>
</dbReference>
<dbReference type="OrthoDB" id="74813at2759"/>
<feature type="region of interest" description="Disordered" evidence="1">
    <location>
        <begin position="108"/>
        <end position="134"/>
    </location>
</feature>
<proteinExistence type="predicted"/>
<name>A0A6P8Y9H5_THRPL</name>
<reference evidence="4" key="1">
    <citation type="submission" date="2025-08" db="UniProtKB">
        <authorList>
            <consortium name="RefSeq"/>
        </authorList>
    </citation>
    <scope>IDENTIFICATION</scope>
    <source>
        <tissue evidence="4">Total insect</tissue>
    </source>
</reference>
<dbReference type="AlphaFoldDB" id="A0A6P8Y9H5"/>
<dbReference type="PANTHER" id="PTHR15197">
    <property type="entry name" value="COILIN P80"/>
    <property type="match status" value="1"/>
</dbReference>
<feature type="domain" description="Coilin N-terminal" evidence="2">
    <location>
        <begin position="8"/>
        <end position="94"/>
    </location>
</feature>
<dbReference type="PANTHER" id="PTHR15197:SF0">
    <property type="entry name" value="COILIN"/>
    <property type="match status" value="1"/>
</dbReference>
<evidence type="ECO:0000313" key="4">
    <source>
        <dbReference type="RefSeq" id="XP_034230417.1"/>
    </source>
</evidence>
<dbReference type="InParanoid" id="A0A6P8Y9H5"/>
<dbReference type="RefSeq" id="XP_034230417.1">
    <property type="nucleotide sequence ID" value="XM_034374526.1"/>
</dbReference>
<feature type="compositionally biased region" description="Polar residues" evidence="1">
    <location>
        <begin position="305"/>
        <end position="327"/>
    </location>
</feature>
<dbReference type="GO" id="GO:0000387">
    <property type="term" value="P:spliceosomal snRNP assembly"/>
    <property type="evidence" value="ECO:0007669"/>
    <property type="project" value="TreeGrafter"/>
</dbReference>
<feature type="compositionally biased region" description="Polar residues" evidence="1">
    <location>
        <begin position="171"/>
        <end position="183"/>
    </location>
</feature>
<feature type="compositionally biased region" description="Basic residues" evidence="1">
    <location>
        <begin position="201"/>
        <end position="212"/>
    </location>
</feature>
<accession>A0A6P8Y9H5</accession>
<keyword evidence="3" id="KW-1185">Reference proteome</keyword>